<dbReference type="Gene3D" id="3.30.420.10">
    <property type="entry name" value="Ribonuclease H-like superfamily/Ribonuclease H"/>
    <property type="match status" value="1"/>
</dbReference>
<feature type="region of interest" description="Disordered" evidence="3">
    <location>
        <begin position="249"/>
        <end position="286"/>
    </location>
</feature>
<dbReference type="InterPro" id="IPR039537">
    <property type="entry name" value="Retrotran_Ty1/copia-like"/>
</dbReference>
<sequence>MSKDLVDGLSKFKYNKDHLCSACEQGKSKKAPLPSKLVPSTESKLELLHMDLCGPMRVASMNGKKYILVIVDAYSRYTWVYFLCTKDEAPNMIIDFINQVQRNLKAQNLTTRTDNGTEFKNEKLQAFYAKLVQFEPHVLASKAKKAAKNLDLLAPLAHLNASSSQSHANSSYSPQPYYVTHPSSVVDDKDEYQGELQGDSQEDKLTTAMILLARAITHNFSTPTNNHLSTSLNTRNQAMVQDGRVDIQTKNAGYGGNANRNSGRQNRNQAFNAGNGNDENNHMSSCSHELSQLRERQMFSVITAMKKATMPVISENEENDFMLDNSYGEETMQESTIAVMLMARIQPADGNAKTVPSYDAKAVSEVNASSKVHEQLARKDFKEREIRYIEDIVDLKEKLSSHDRIVYKMGQLIQTINMLGKKPNKVYDPFLKAGLGYKNLERLKKAIAAQPKIYDGERLHSAKLTIDSPDLEGTLEDAEESRLKMRNKMNLKELKEELIEEVHEMLNIFASMEQKVIQIVLWIVDSGCSKHMTSNLQLLRNFVKKFMVTVRFGNDHFAAITGYGDYVQVNLMICHVYYVEGLGHNLFSVRQFCDGDLEHPKQKKAAKNHDLLTLLAHLNASSSQSHANSSYSPQLYYVTHLSSVVDDKDEYQGELQGDSQEDKLTTAMMLLARAITYNFSTPTNNHLCTSSNTRNQAMVQDGRVDIQTKNAGYGGNANRNSRRQNRNQAFNAGNGNDDSNQIVQRVPQTESTPGKANVQCYNCNEKGHYACDYNSYGEETMQESTIAVMLMLRIQPADGNAETVPSYDAKAVSEVNASSKVHEQLARKDFKEREIRYIEDIVDLKEKLSSHDRIVYKMGQLIQTINMLGKKPNKVYDPFLKAGLGYKNL</sequence>
<feature type="compositionally biased region" description="Low complexity" evidence="3">
    <location>
        <begin position="164"/>
        <end position="173"/>
    </location>
</feature>
<keyword evidence="2" id="KW-0175">Coiled coil</keyword>
<dbReference type="InterPro" id="IPR012337">
    <property type="entry name" value="RNaseH-like_sf"/>
</dbReference>
<protein>
    <submittedName>
        <fullName evidence="5">Integrase, catalytic region, zinc finger, CCHC-type containing protein</fullName>
    </submittedName>
</protein>
<dbReference type="Proteomes" id="UP001151760">
    <property type="component" value="Unassembled WGS sequence"/>
</dbReference>
<accession>A0ABQ4ZR90</accession>
<dbReference type="InterPro" id="IPR036397">
    <property type="entry name" value="RNaseH_sf"/>
</dbReference>
<name>A0ABQ4ZR90_9ASTR</name>
<evidence type="ECO:0000256" key="2">
    <source>
        <dbReference type="SAM" id="Coils"/>
    </source>
</evidence>
<reference evidence="5" key="1">
    <citation type="journal article" date="2022" name="Int. J. Mol. Sci.">
        <title>Draft Genome of Tanacetum Coccineum: Genomic Comparison of Closely Related Tanacetum-Family Plants.</title>
        <authorList>
            <person name="Yamashiro T."/>
            <person name="Shiraishi A."/>
            <person name="Nakayama K."/>
            <person name="Satake H."/>
        </authorList>
    </citation>
    <scope>NUCLEOTIDE SEQUENCE</scope>
</reference>
<dbReference type="Pfam" id="PF22936">
    <property type="entry name" value="Pol_BBD"/>
    <property type="match status" value="1"/>
</dbReference>
<organism evidence="5 6">
    <name type="scientific">Tanacetum coccineum</name>
    <dbReference type="NCBI Taxonomy" id="301880"/>
    <lineage>
        <taxon>Eukaryota</taxon>
        <taxon>Viridiplantae</taxon>
        <taxon>Streptophyta</taxon>
        <taxon>Embryophyta</taxon>
        <taxon>Tracheophyta</taxon>
        <taxon>Spermatophyta</taxon>
        <taxon>Magnoliopsida</taxon>
        <taxon>eudicotyledons</taxon>
        <taxon>Gunneridae</taxon>
        <taxon>Pentapetalae</taxon>
        <taxon>asterids</taxon>
        <taxon>campanulids</taxon>
        <taxon>Asterales</taxon>
        <taxon>Asteraceae</taxon>
        <taxon>Asteroideae</taxon>
        <taxon>Anthemideae</taxon>
        <taxon>Anthemidinae</taxon>
        <taxon>Tanacetum</taxon>
    </lineage>
</organism>
<feature type="region of interest" description="Disordered" evidence="3">
    <location>
        <begin position="164"/>
        <end position="183"/>
    </location>
</feature>
<dbReference type="InterPro" id="IPR054722">
    <property type="entry name" value="PolX-like_BBD"/>
</dbReference>
<feature type="domain" description="Integrase catalytic" evidence="4">
    <location>
        <begin position="35"/>
        <end position="131"/>
    </location>
</feature>
<evidence type="ECO:0000256" key="3">
    <source>
        <dbReference type="SAM" id="MobiDB-lite"/>
    </source>
</evidence>
<gene>
    <name evidence="5" type="ORF">Tco_0799773</name>
</gene>
<keyword evidence="1" id="KW-0645">Protease</keyword>
<dbReference type="PANTHER" id="PTHR42648">
    <property type="entry name" value="TRANSPOSASE, PUTATIVE-RELATED"/>
    <property type="match status" value="1"/>
</dbReference>
<keyword evidence="1" id="KW-0378">Hydrolase</keyword>
<evidence type="ECO:0000313" key="6">
    <source>
        <dbReference type="Proteomes" id="UP001151760"/>
    </source>
</evidence>
<keyword evidence="6" id="KW-1185">Reference proteome</keyword>
<evidence type="ECO:0000313" key="5">
    <source>
        <dbReference type="EMBL" id="GJS92805.1"/>
    </source>
</evidence>
<comment type="caution">
    <text evidence="5">The sequence shown here is derived from an EMBL/GenBank/DDBJ whole genome shotgun (WGS) entry which is preliminary data.</text>
</comment>
<evidence type="ECO:0000256" key="1">
    <source>
        <dbReference type="ARBA" id="ARBA00022670"/>
    </source>
</evidence>
<dbReference type="PANTHER" id="PTHR42648:SF21">
    <property type="entry name" value="CYSTEINE-RICH RLK (RECEPTOR-LIKE PROTEIN KINASE) 8"/>
    <property type="match status" value="1"/>
</dbReference>
<feature type="region of interest" description="Disordered" evidence="3">
    <location>
        <begin position="710"/>
        <end position="740"/>
    </location>
</feature>
<feature type="compositionally biased region" description="Low complexity" evidence="3">
    <location>
        <begin position="726"/>
        <end position="736"/>
    </location>
</feature>
<dbReference type="InterPro" id="IPR001584">
    <property type="entry name" value="Integrase_cat-core"/>
</dbReference>
<dbReference type="Pfam" id="PF00665">
    <property type="entry name" value="rve"/>
    <property type="match status" value="1"/>
</dbReference>
<dbReference type="PROSITE" id="PS50994">
    <property type="entry name" value="INTEGRASE"/>
    <property type="match status" value="1"/>
</dbReference>
<proteinExistence type="predicted"/>
<dbReference type="EMBL" id="BQNB010011609">
    <property type="protein sequence ID" value="GJS92805.1"/>
    <property type="molecule type" value="Genomic_DNA"/>
</dbReference>
<reference evidence="5" key="2">
    <citation type="submission" date="2022-01" db="EMBL/GenBank/DDBJ databases">
        <authorList>
            <person name="Yamashiro T."/>
            <person name="Shiraishi A."/>
            <person name="Satake H."/>
            <person name="Nakayama K."/>
        </authorList>
    </citation>
    <scope>NUCLEOTIDE SEQUENCE</scope>
</reference>
<dbReference type="SUPFAM" id="SSF53098">
    <property type="entry name" value="Ribonuclease H-like"/>
    <property type="match status" value="1"/>
</dbReference>
<evidence type="ECO:0000259" key="4">
    <source>
        <dbReference type="PROSITE" id="PS50994"/>
    </source>
</evidence>
<feature type="compositionally biased region" description="Polar residues" evidence="3">
    <location>
        <begin position="258"/>
        <end position="286"/>
    </location>
</feature>
<feature type="coiled-coil region" evidence="2">
    <location>
        <begin position="475"/>
        <end position="515"/>
    </location>
</feature>